<dbReference type="Gene3D" id="2.60.40.2030">
    <property type="match status" value="1"/>
</dbReference>
<keyword evidence="2" id="KW-1185">Reference proteome</keyword>
<sequence length="916" mass="98102">MRADLLPRTFPSGRFAGLIFLVLAATGCKTEKDPDQPTLLGAPPATAYLGVEYYYNWGAYGGESILDYSLTNAPSWLALEDTSNKARQGIIMRGVPGLSGGARGEADLGQTENIEIVTTDGRMAGFQPFNIEVKRNVIALTGVNLTEGETQEAEDGAEKRCAIPELNAGSYTYDLPLFNADGSPNGTRVVTYPTTRGYVKVELDQPSVTEVKIAFELRTSFDPLVCDNNETDPAHQDCRYSRANTGAVIIGEDIVALSDPQNPPTDREGNPLDYIEYDESNRVISGGLVTFRPGITECYIPFEVVDDLIPEPTEVANVTLTEVRQGIASLGKGGVEVSANVSIDDNEPVLRLETIKGGTRDTINTGTNREYRAVVSGERKNQVRARLVRIGELTGVVETKTFEIGQNEHQGQFIANNELLFPIGPEGTPIDEVPFSVRGLAYTNSPDTLEDSAAPIGVDERFQAGREGYVRGVTETLLRVSLNRLNTPLVWNDGFVATDVAIGHDSRLFVAGYDISANHQVQVRIFDQTGTPLQVVEVTDPALVLQASEVVLDVGVRTVTGAVGNSQVSRYEIAVAFSTESGVLGAAAGGEDAVVSLLHFDGAEYVPSWTDDVFRIGSAGDDIVRWVGISDTTGYVLLGGETQGAWADNLYLGGTDSFLARVDTRPNANLLQPTLAWVKPVGSAADEQVVGGTAEGSLALLFGSSPSTLDGLGNVGPYFFKGNSADGEGLYQIGEDAGEILDHGFYSGSGVVLIGHGPYGYQFRKAQSEDAGTVNADDEIIRTRLNSGAGFVLGFSTAGAPFSAYTVNDDEDVSEEVLTRGVRFAGDIVVAGSTTGRFAGDQIPVTAPEAILARVDTADTELAFRNWRTQLAVENLTLLDLENYRDDELVVLADRNGERMVLIFSPEGELLTPITP</sequence>
<name>A0ABS3BBG7_9GAMM</name>
<dbReference type="Proteomes" id="UP000664344">
    <property type="component" value="Unassembled WGS sequence"/>
</dbReference>
<dbReference type="PROSITE" id="PS51257">
    <property type="entry name" value="PROKAR_LIPOPROTEIN"/>
    <property type="match status" value="1"/>
</dbReference>
<dbReference type="InterPro" id="IPR038081">
    <property type="entry name" value="CalX-like_sf"/>
</dbReference>
<evidence type="ECO:0000313" key="1">
    <source>
        <dbReference type="EMBL" id="MBN7769203.1"/>
    </source>
</evidence>
<organism evidence="1 2">
    <name type="scientific">Marinobacter daepoensis</name>
    <dbReference type="NCBI Taxonomy" id="262077"/>
    <lineage>
        <taxon>Bacteria</taxon>
        <taxon>Pseudomonadati</taxon>
        <taxon>Pseudomonadota</taxon>
        <taxon>Gammaproteobacteria</taxon>
        <taxon>Pseudomonadales</taxon>
        <taxon>Marinobacteraceae</taxon>
        <taxon>Marinobacter</taxon>
    </lineage>
</organism>
<dbReference type="SUPFAM" id="SSF141072">
    <property type="entry name" value="CalX-like"/>
    <property type="match status" value="1"/>
</dbReference>
<dbReference type="EMBL" id="JAFKDB010000008">
    <property type="protein sequence ID" value="MBN7769203.1"/>
    <property type="molecule type" value="Genomic_DNA"/>
</dbReference>
<reference evidence="1 2" key="1">
    <citation type="submission" date="2021-02" db="EMBL/GenBank/DDBJ databases">
        <title>PHA producing bacteria isolated from coastal sediment in Guangdong, Shenzhen.</title>
        <authorList>
            <person name="Zheng W."/>
            <person name="Yu S."/>
            <person name="Huang Y."/>
        </authorList>
    </citation>
    <scope>NUCLEOTIDE SEQUENCE [LARGE SCALE GENOMIC DNA]</scope>
    <source>
        <strain evidence="1 2">TN21-5</strain>
    </source>
</reference>
<accession>A0ABS3BBG7</accession>
<evidence type="ECO:0000313" key="2">
    <source>
        <dbReference type="Proteomes" id="UP000664344"/>
    </source>
</evidence>
<proteinExistence type="predicted"/>
<protein>
    <submittedName>
        <fullName evidence="1">Uncharacterized protein</fullName>
    </submittedName>
</protein>
<comment type="caution">
    <text evidence="1">The sequence shown here is derived from an EMBL/GenBank/DDBJ whole genome shotgun (WGS) entry which is preliminary data.</text>
</comment>
<gene>
    <name evidence="1" type="ORF">JYP53_04700</name>
</gene>
<dbReference type="RefSeq" id="WP_206556862.1">
    <property type="nucleotide sequence ID" value="NZ_JAFKDB010000008.1"/>
</dbReference>